<dbReference type="Pfam" id="PF13738">
    <property type="entry name" value="Pyr_redox_3"/>
    <property type="match status" value="1"/>
</dbReference>
<dbReference type="PRINTS" id="PR00368">
    <property type="entry name" value="FADPNR"/>
</dbReference>
<accession>A0A367Y7S8</accession>
<evidence type="ECO:0000313" key="2">
    <source>
        <dbReference type="EMBL" id="RCK61867.1"/>
    </source>
</evidence>
<evidence type="ECO:0000313" key="3">
    <source>
        <dbReference type="Proteomes" id="UP000253508"/>
    </source>
</evidence>
<reference evidence="2 3" key="1">
    <citation type="submission" date="2018-07" db="EMBL/GenBank/DDBJ databases">
        <title>Microbacterium endoborsara sp. nov., a novel actinobacterium isolated from Borszczowia aralocaspica.</title>
        <authorList>
            <person name="An D."/>
        </authorList>
    </citation>
    <scope>NUCLEOTIDE SEQUENCE [LARGE SCALE GENOMIC DNA]</scope>
    <source>
        <strain evidence="2 3">C1.15228</strain>
    </source>
</reference>
<dbReference type="PANTHER" id="PTHR43539">
    <property type="entry name" value="FLAVIN-BINDING MONOOXYGENASE-LIKE PROTEIN (AFU_ORTHOLOGUE AFUA_4G09220)"/>
    <property type="match status" value="1"/>
</dbReference>
<protein>
    <submittedName>
        <fullName evidence="2">NAD(P)/FAD-dependent oxidoreductase</fullName>
    </submittedName>
</protein>
<dbReference type="InterPro" id="IPR050982">
    <property type="entry name" value="Auxin_biosynth/cation_transpt"/>
</dbReference>
<dbReference type="Gene3D" id="3.50.50.60">
    <property type="entry name" value="FAD/NAD(P)-binding domain"/>
    <property type="match status" value="1"/>
</dbReference>
<evidence type="ECO:0000256" key="1">
    <source>
        <dbReference type="ARBA" id="ARBA00023002"/>
    </source>
</evidence>
<dbReference type="SUPFAM" id="SSF51905">
    <property type="entry name" value="FAD/NAD(P)-binding domain"/>
    <property type="match status" value="2"/>
</dbReference>
<comment type="caution">
    <text evidence="2">The sequence shown here is derived from an EMBL/GenBank/DDBJ whole genome shotgun (WGS) entry which is preliminary data.</text>
</comment>
<dbReference type="OrthoDB" id="178899at2"/>
<gene>
    <name evidence="2" type="ORF">DTO57_04435</name>
</gene>
<proteinExistence type="predicted"/>
<keyword evidence="3" id="KW-1185">Reference proteome</keyword>
<dbReference type="RefSeq" id="WP_114116969.1">
    <property type="nucleotide sequence ID" value="NZ_BMHU01000004.1"/>
</dbReference>
<keyword evidence="1" id="KW-0560">Oxidoreductase</keyword>
<dbReference type="PANTHER" id="PTHR43539:SF78">
    <property type="entry name" value="FLAVIN-CONTAINING MONOOXYGENASE"/>
    <property type="match status" value="1"/>
</dbReference>
<sequence length="359" mass="39405">MEFASVVVIGAGQAGLSAAYHLKRLGIDHVVSDANPAPGGAWQHRWESLSVGKLNKIFDLPGMRQPEMDPREPSRDAVPRYFAEFERAHDLDVRRPVRVASVEYADEDERGDLIVATAAGSWRTRAIINATGTWNNPLLPHYPGADTFRGRQLHTRDYTRLEDFRGQRVAIVGGGISGVQLLEEISRVTDTLWYTRREPVFTDGEFTPETTGRDTIEKVTAAVEAGLPSGSIVGYTGLGWTDYTIAARDRGVLVRRPMFTAIEPDGVREADGSFTPVDVILWATGFRADIAHLDPLFLVNELGGIRMTGTEVWGEPRVHLIGFGPSQSTVGANRAGRDAARALGRYLAERTQNAPANMK</sequence>
<dbReference type="InterPro" id="IPR036188">
    <property type="entry name" value="FAD/NAD-bd_sf"/>
</dbReference>
<dbReference type="AlphaFoldDB" id="A0A367Y7S8"/>
<dbReference type="EMBL" id="QORO01000001">
    <property type="protein sequence ID" value="RCK61867.1"/>
    <property type="molecule type" value="Genomic_DNA"/>
</dbReference>
<name>A0A367Y7S8_9MICO</name>
<dbReference type="GO" id="GO:0050660">
    <property type="term" value="F:flavin adenine dinucleotide binding"/>
    <property type="evidence" value="ECO:0007669"/>
    <property type="project" value="TreeGrafter"/>
</dbReference>
<dbReference type="Proteomes" id="UP000253508">
    <property type="component" value="Unassembled WGS sequence"/>
</dbReference>
<organism evidence="2 3">
    <name type="scientific">Microbacterium sorbitolivorans</name>
    <dbReference type="NCBI Taxonomy" id="1867410"/>
    <lineage>
        <taxon>Bacteria</taxon>
        <taxon>Bacillati</taxon>
        <taxon>Actinomycetota</taxon>
        <taxon>Actinomycetes</taxon>
        <taxon>Micrococcales</taxon>
        <taxon>Microbacteriaceae</taxon>
        <taxon>Microbacterium</taxon>
    </lineage>
</organism>
<dbReference type="PRINTS" id="PR00469">
    <property type="entry name" value="PNDRDTASEII"/>
</dbReference>
<dbReference type="GO" id="GO:0004497">
    <property type="term" value="F:monooxygenase activity"/>
    <property type="evidence" value="ECO:0007669"/>
    <property type="project" value="TreeGrafter"/>
</dbReference>